<comment type="function">
    <text evidence="12 13">The coatomer is a cytosolic protein complex that binds to dilysine motifs and reversibly associates with Golgi non-clathrin-coated vesicles, which further mediate biosynthetic protein transport from the ER, via the Golgi up to the trans Golgi network. Coatomer complex is required for budding from Golgi membranes, and is essential for the retrograde Golgi-to-ER transport of dilysine-tagged proteins.</text>
</comment>
<keyword evidence="11 13" id="KW-0968">Cytoplasmic vesicle</keyword>
<keyword evidence="6" id="KW-0677">Repeat</keyword>
<dbReference type="InterPro" id="IPR012295">
    <property type="entry name" value="TBP_dom_sf"/>
</dbReference>
<evidence type="ECO:0000256" key="4">
    <source>
        <dbReference type="ARBA" id="ARBA00022448"/>
    </source>
</evidence>
<dbReference type="InterPro" id="IPR032154">
    <property type="entry name" value="Coatomer_g_Cpla"/>
</dbReference>
<evidence type="ECO:0000256" key="9">
    <source>
        <dbReference type="ARBA" id="ARBA00023034"/>
    </source>
</evidence>
<evidence type="ECO:0000259" key="16">
    <source>
        <dbReference type="Pfam" id="PF08752"/>
    </source>
</evidence>
<evidence type="ECO:0000313" key="19">
    <source>
        <dbReference type="Proteomes" id="UP000436088"/>
    </source>
</evidence>
<dbReference type="InterPro" id="IPR017106">
    <property type="entry name" value="Coatomer_gsu"/>
</dbReference>
<evidence type="ECO:0000313" key="18">
    <source>
        <dbReference type="EMBL" id="KAE8719382.1"/>
    </source>
</evidence>
<comment type="caution">
    <text evidence="18">The sequence shown here is derived from an EMBL/GenBank/DDBJ whole genome shotgun (WGS) entry which is preliminary data.</text>
</comment>
<dbReference type="SUPFAM" id="SSF49348">
    <property type="entry name" value="Clathrin adaptor appendage domain"/>
    <property type="match status" value="1"/>
</dbReference>
<comment type="subcellular location">
    <subcellularLocation>
        <location evidence="13">Cytoplasm</location>
    </subcellularLocation>
    <subcellularLocation>
        <location evidence="1 13">Golgi apparatus membrane</location>
        <topology evidence="1 13">Peripheral membrane protein</topology>
        <orientation evidence="1 13">Cytoplasmic side</orientation>
    </subcellularLocation>
    <subcellularLocation>
        <location evidence="13">Cytoplasmic vesicle</location>
        <location evidence="13">COPI-coated vesicle membrane</location>
        <topology evidence="13">Peripheral membrane protein</topology>
        <orientation evidence="13">Cytoplasmic side</orientation>
    </subcellularLocation>
</comment>
<evidence type="ECO:0000256" key="12">
    <source>
        <dbReference type="ARBA" id="ARBA00025536"/>
    </source>
</evidence>
<evidence type="ECO:0000256" key="5">
    <source>
        <dbReference type="ARBA" id="ARBA00022490"/>
    </source>
</evidence>
<dbReference type="PIRSF" id="PIRSF037093">
    <property type="entry name" value="Coatomer_gamma_subunit"/>
    <property type="match status" value="1"/>
</dbReference>
<dbReference type="Gene3D" id="3.30.310.10">
    <property type="entry name" value="TATA-Binding Protein"/>
    <property type="match status" value="1"/>
</dbReference>
<dbReference type="Gene3D" id="2.60.40.1480">
    <property type="entry name" value="Coatomer, gamma subunit, appendage domain"/>
    <property type="match status" value="1"/>
</dbReference>
<dbReference type="FunFam" id="1.25.10.10:FF:000078">
    <property type="entry name" value="Coatomer subunit gamma"/>
    <property type="match status" value="1"/>
</dbReference>
<dbReference type="Pfam" id="PF01602">
    <property type="entry name" value="Adaptin_N"/>
    <property type="match status" value="1"/>
</dbReference>
<dbReference type="GO" id="GO:0000139">
    <property type="term" value="C:Golgi membrane"/>
    <property type="evidence" value="ECO:0007669"/>
    <property type="project" value="UniProtKB-SubCell"/>
</dbReference>
<dbReference type="SUPFAM" id="SSF48371">
    <property type="entry name" value="ARM repeat"/>
    <property type="match status" value="1"/>
</dbReference>
<organism evidence="18 19">
    <name type="scientific">Hibiscus syriacus</name>
    <name type="common">Rose of Sharon</name>
    <dbReference type="NCBI Taxonomy" id="106335"/>
    <lineage>
        <taxon>Eukaryota</taxon>
        <taxon>Viridiplantae</taxon>
        <taxon>Streptophyta</taxon>
        <taxon>Embryophyta</taxon>
        <taxon>Tracheophyta</taxon>
        <taxon>Spermatophyta</taxon>
        <taxon>Magnoliopsida</taxon>
        <taxon>eudicotyledons</taxon>
        <taxon>Gunneridae</taxon>
        <taxon>Pentapetalae</taxon>
        <taxon>rosids</taxon>
        <taxon>malvids</taxon>
        <taxon>Malvales</taxon>
        <taxon>Malvaceae</taxon>
        <taxon>Malvoideae</taxon>
        <taxon>Hibiscus</taxon>
    </lineage>
</organism>
<dbReference type="InterPro" id="IPR009028">
    <property type="entry name" value="Coatomer/calthrin_app_sub_C"/>
</dbReference>
<keyword evidence="8 13" id="KW-0653">Protein transport</keyword>
<dbReference type="GO" id="GO:0030126">
    <property type="term" value="C:COPI vesicle coat"/>
    <property type="evidence" value="ECO:0007669"/>
    <property type="project" value="InterPro"/>
</dbReference>
<proteinExistence type="inferred from homology"/>
<dbReference type="InterPro" id="IPR016024">
    <property type="entry name" value="ARM-type_fold"/>
</dbReference>
<name>A0A6A3BWM1_HIBSY</name>
<feature type="domain" description="Coatomer gamma subunit appendage Ig-like subdomain" evidence="16">
    <location>
        <begin position="633"/>
        <end position="778"/>
    </location>
</feature>
<protein>
    <recommendedName>
        <fullName evidence="13">Coatomer subunit gamma</fullName>
    </recommendedName>
</protein>
<dbReference type="Pfam" id="PF16381">
    <property type="entry name" value="Coatomer_g_Cpla"/>
    <property type="match status" value="1"/>
</dbReference>
<keyword evidence="9 13" id="KW-0333">Golgi apparatus</keyword>
<dbReference type="GO" id="GO:0005793">
    <property type="term" value="C:endoplasmic reticulum-Golgi intermediate compartment"/>
    <property type="evidence" value="ECO:0007669"/>
    <property type="project" value="TreeGrafter"/>
</dbReference>
<evidence type="ECO:0000256" key="13">
    <source>
        <dbReference type="PIRNR" id="PIRNR037093"/>
    </source>
</evidence>
<evidence type="ECO:0000256" key="3">
    <source>
        <dbReference type="ARBA" id="ARBA00011775"/>
    </source>
</evidence>
<evidence type="ECO:0000256" key="2">
    <source>
        <dbReference type="ARBA" id="ARBA00010720"/>
    </source>
</evidence>
<dbReference type="EMBL" id="VEPZ02000791">
    <property type="protein sequence ID" value="KAE8719382.1"/>
    <property type="molecule type" value="Genomic_DNA"/>
</dbReference>
<dbReference type="GO" id="GO:0009306">
    <property type="term" value="P:protein secretion"/>
    <property type="evidence" value="ECO:0007669"/>
    <property type="project" value="TreeGrafter"/>
</dbReference>
<evidence type="ECO:0000259" key="15">
    <source>
        <dbReference type="Pfam" id="PF01602"/>
    </source>
</evidence>
<dbReference type="AlphaFoldDB" id="A0A6A3BWM1"/>
<dbReference type="InterPro" id="IPR013040">
    <property type="entry name" value="Coatomer_gsu_app_Ig-like_dom"/>
</dbReference>
<dbReference type="PANTHER" id="PTHR10261:SF0">
    <property type="entry name" value="COATOMER SUBUNIT GAMMA-2"/>
    <property type="match status" value="1"/>
</dbReference>
<evidence type="ECO:0000256" key="14">
    <source>
        <dbReference type="SAM" id="MobiDB-lite"/>
    </source>
</evidence>
<dbReference type="InterPro" id="IPR011989">
    <property type="entry name" value="ARM-like"/>
</dbReference>
<feature type="domain" description="Coatomer subunit gamma C-terminal" evidence="17">
    <location>
        <begin position="781"/>
        <end position="894"/>
    </location>
</feature>
<dbReference type="FunFam" id="3.30.310.10:FF:000011">
    <property type="entry name" value="Coatomer subunit gamma"/>
    <property type="match status" value="1"/>
</dbReference>
<keyword evidence="5 13" id="KW-0963">Cytoplasm</keyword>
<dbReference type="InterPro" id="IPR013041">
    <property type="entry name" value="Clathrin_app_Ig-like_sf"/>
</dbReference>
<dbReference type="GO" id="GO:0006888">
    <property type="term" value="P:endoplasmic reticulum to Golgi vesicle-mediated transport"/>
    <property type="evidence" value="ECO:0007669"/>
    <property type="project" value="TreeGrafter"/>
</dbReference>
<dbReference type="GO" id="GO:0005783">
    <property type="term" value="C:endoplasmic reticulum"/>
    <property type="evidence" value="ECO:0007669"/>
    <property type="project" value="TreeGrafter"/>
</dbReference>
<dbReference type="GO" id="GO:0006886">
    <property type="term" value="P:intracellular protein transport"/>
    <property type="evidence" value="ECO:0007669"/>
    <property type="project" value="InterPro"/>
</dbReference>
<comment type="similarity">
    <text evidence="2 13">Belongs to the COPG family.</text>
</comment>
<sequence>MAQPLVKKDDDRDDEVDYSPFMGIEKGAVLQEARVFNDPQLDPRRCSQVITKLLYLLNQGETFTKVEATEVFFAVTKLFQSKDIGLRRMVYVMIKELSPSADEVVIIVTSSLMKDMTSKTDMYRANAIRVLCRITDGTLLTQIERYLKQAIVDKNPVVASAALVSGIHLLQTNPEIVKRWSNEVQEAVQSRAALVQFHALGLLHQESHIPFSESFGIRQNDRLAVNKLVSSLTKGSVRSPLAQCLLIRYTSQVIRESANTQAGDRPFYDFLEGCLRHKAEMVIFEAARAITELNGVTSRELTPAITVLQLFLSSSKPVLRFAAVRTLNKVAMTHPMAVTNCNIDMESLISDQNRSIATLAITTLLKTGNESSVDRLMKQITNFMSDIADEFKIVVVEAIRSLCLKFPLKYRSLMNFLSNILREEGGFEYKKAIVDSIVILIRDIPEAKESGLLHLCEFIEDCEFTYLSSQILHFLGIEGPKTSDPSKYIRYIYNRVHLENATVRAAAVSTLAKFGAMVDTLKPRIFVLLRRCLFDNDDEVRDRATLYLNTLGGDGAVVQTGEDVKEFLFGSLDIPLVNLENSLKNYEPSEESFDINYVPKEIKTQPLAEKKAPGKKPTGFGAPPAASPSTVDAYERLLSSIPEFANFGKLFKSSAPVELTEAETEYAVNVVKHIFDGHVVFQYNCTNTIPEQLLENVTVVVDASEAEEFAEVVSKPLRSLPYDSPGQTFVAFEKPEGIPAVGKFSNMLRFIVKEVDPSTGEAEDYGVEDEYQLEELEVVAADYMLKVGVSNFRNAWESMGADCERVDEYGLGPRESLAEAVNAVIDLLGMQPCEASVVPNNSRSHTCLLSGVYIGNAKVLVRLQFGLDGPKDVAMKLAVRSEDEAVSDAIHEIVASG</sequence>
<evidence type="ECO:0000256" key="10">
    <source>
        <dbReference type="ARBA" id="ARBA00023136"/>
    </source>
</evidence>
<keyword evidence="4 13" id="KW-0813">Transport</keyword>
<dbReference type="FunFam" id="1.25.10.10:FF:000071">
    <property type="entry name" value="Coatomer subunit gamma"/>
    <property type="match status" value="1"/>
</dbReference>
<dbReference type="Gene3D" id="1.25.10.10">
    <property type="entry name" value="Leucine-rich Repeat Variant"/>
    <property type="match status" value="2"/>
</dbReference>
<feature type="domain" description="Clathrin/coatomer adaptor adaptin-like N-terminal" evidence="15">
    <location>
        <begin position="27"/>
        <end position="551"/>
    </location>
</feature>
<keyword evidence="19" id="KW-1185">Reference proteome</keyword>
<dbReference type="InterPro" id="IPR037067">
    <property type="entry name" value="Coatomer_gsu_app_sf"/>
</dbReference>
<dbReference type="InterPro" id="IPR002553">
    <property type="entry name" value="Clathrin/coatomer_adapt-like_N"/>
</dbReference>
<evidence type="ECO:0000256" key="8">
    <source>
        <dbReference type="ARBA" id="ARBA00022927"/>
    </source>
</evidence>
<evidence type="ECO:0000259" key="17">
    <source>
        <dbReference type="Pfam" id="PF16381"/>
    </source>
</evidence>
<accession>A0A6A3BWM1</accession>
<evidence type="ECO:0000256" key="1">
    <source>
        <dbReference type="ARBA" id="ARBA00004255"/>
    </source>
</evidence>
<dbReference type="Proteomes" id="UP000436088">
    <property type="component" value="Unassembled WGS sequence"/>
</dbReference>
<evidence type="ECO:0000256" key="11">
    <source>
        <dbReference type="ARBA" id="ARBA00023329"/>
    </source>
</evidence>
<dbReference type="FunFam" id="2.60.40.1480:FF:000002">
    <property type="entry name" value="Coatomer subunit gamma"/>
    <property type="match status" value="1"/>
</dbReference>
<dbReference type="PANTHER" id="PTHR10261">
    <property type="entry name" value="COATOMER SUBUNIT GAMMA"/>
    <property type="match status" value="1"/>
</dbReference>
<keyword evidence="7 13" id="KW-0931">ER-Golgi transport</keyword>
<dbReference type="GO" id="GO:0005198">
    <property type="term" value="F:structural molecule activity"/>
    <property type="evidence" value="ECO:0007669"/>
    <property type="project" value="InterPro"/>
</dbReference>
<comment type="subunit">
    <text evidence="3">Oligomeric complex that consists of at least the alpha, beta, beta', gamma, delta, epsilon and zeta subunits.</text>
</comment>
<reference evidence="18" key="1">
    <citation type="submission" date="2019-09" db="EMBL/GenBank/DDBJ databases">
        <title>Draft genome information of white flower Hibiscus syriacus.</title>
        <authorList>
            <person name="Kim Y.-M."/>
        </authorList>
    </citation>
    <scope>NUCLEOTIDE SEQUENCE [LARGE SCALE GENOMIC DNA]</scope>
    <source>
        <strain evidence="18">YM2019G1</strain>
    </source>
</reference>
<dbReference type="SUPFAM" id="SSF55711">
    <property type="entry name" value="Subdomain of clathrin and coatomer appendage domain"/>
    <property type="match status" value="1"/>
</dbReference>
<gene>
    <name evidence="18" type="ORF">F3Y22_tig00109971pilonHSYRG00143</name>
</gene>
<evidence type="ECO:0000256" key="6">
    <source>
        <dbReference type="ARBA" id="ARBA00022737"/>
    </source>
</evidence>
<feature type="region of interest" description="Disordered" evidence="14">
    <location>
        <begin position="606"/>
        <end position="627"/>
    </location>
</feature>
<evidence type="ECO:0000256" key="7">
    <source>
        <dbReference type="ARBA" id="ARBA00022892"/>
    </source>
</evidence>
<keyword evidence="10 13" id="KW-0472">Membrane</keyword>
<dbReference type="GO" id="GO:0006891">
    <property type="term" value="P:intra-Golgi vesicle-mediated transport"/>
    <property type="evidence" value="ECO:0007669"/>
    <property type="project" value="TreeGrafter"/>
</dbReference>
<dbReference type="Pfam" id="PF08752">
    <property type="entry name" value="COP-gamma_platf"/>
    <property type="match status" value="1"/>
</dbReference>